<evidence type="ECO:0000256" key="3">
    <source>
        <dbReference type="ARBA" id="ARBA00022737"/>
    </source>
</evidence>
<evidence type="ECO:0000256" key="1">
    <source>
        <dbReference type="ARBA" id="ARBA00022614"/>
    </source>
</evidence>
<dbReference type="SUPFAM" id="SSF52058">
    <property type="entry name" value="L domain-like"/>
    <property type="match status" value="1"/>
</dbReference>
<keyword evidence="2" id="KW-0732">Signal</keyword>
<evidence type="ECO:0000313" key="6">
    <source>
        <dbReference type="Proteomes" id="UP001227230"/>
    </source>
</evidence>
<proteinExistence type="predicted"/>
<dbReference type="InterPro" id="IPR013210">
    <property type="entry name" value="LRR_N_plant-typ"/>
</dbReference>
<dbReference type="Gene3D" id="3.80.10.10">
    <property type="entry name" value="Ribonuclease Inhibitor"/>
    <property type="match status" value="1"/>
</dbReference>
<dbReference type="Proteomes" id="UP001227230">
    <property type="component" value="Chromosome 18"/>
</dbReference>
<evidence type="ECO:0000313" key="5">
    <source>
        <dbReference type="EMBL" id="WKA10446.1"/>
    </source>
</evidence>
<dbReference type="PANTHER" id="PTHR48060:SF21">
    <property type="entry name" value="L DOMAIN-LIKE PROTEIN"/>
    <property type="match status" value="1"/>
</dbReference>
<keyword evidence="1" id="KW-0433">Leucine-rich repeat</keyword>
<keyword evidence="6" id="KW-1185">Reference proteome</keyword>
<keyword evidence="3" id="KW-0677">Repeat</keyword>
<dbReference type="EMBL" id="CP126665">
    <property type="protein sequence ID" value="WKA10446.1"/>
    <property type="molecule type" value="Genomic_DNA"/>
</dbReference>
<protein>
    <recommendedName>
        <fullName evidence="4">Leucine-rich repeat-containing N-terminal plant-type domain-containing protein</fullName>
    </recommendedName>
</protein>
<gene>
    <name evidence="5" type="ORF">VitviT2T_028016</name>
</gene>
<accession>A0ABY9DTH8</accession>
<dbReference type="Pfam" id="PF08263">
    <property type="entry name" value="LRRNT_2"/>
    <property type="match status" value="1"/>
</dbReference>
<name>A0ABY9DTH8_VITVI</name>
<dbReference type="InterPro" id="IPR032675">
    <property type="entry name" value="LRR_dom_sf"/>
</dbReference>
<evidence type="ECO:0000256" key="2">
    <source>
        <dbReference type="ARBA" id="ARBA00022729"/>
    </source>
</evidence>
<reference evidence="5 6" key="1">
    <citation type="journal article" date="2023" name="Hortic Res">
        <title>The complete reference genome for grapevine (Vitis vinifera L.) genetics and breeding.</title>
        <authorList>
            <person name="Shi X."/>
            <person name="Cao S."/>
            <person name="Wang X."/>
            <person name="Huang S."/>
            <person name="Wang Y."/>
            <person name="Liu Z."/>
            <person name="Liu W."/>
            <person name="Leng X."/>
            <person name="Peng Y."/>
            <person name="Wang N."/>
            <person name="Wang Y."/>
            <person name="Ma Z."/>
            <person name="Xu X."/>
            <person name="Zhang F."/>
            <person name="Xue H."/>
            <person name="Zhong H."/>
            <person name="Wang Y."/>
            <person name="Zhang K."/>
            <person name="Velt A."/>
            <person name="Avia K."/>
            <person name="Holtgrawe D."/>
            <person name="Grimplet J."/>
            <person name="Matus J.T."/>
            <person name="Ware D."/>
            <person name="Wu X."/>
            <person name="Wang H."/>
            <person name="Liu C."/>
            <person name="Fang Y."/>
            <person name="Rustenholz C."/>
            <person name="Cheng Z."/>
            <person name="Xiao H."/>
            <person name="Zhou Y."/>
        </authorList>
    </citation>
    <scope>NUCLEOTIDE SEQUENCE [LARGE SCALE GENOMIC DNA]</scope>
    <source>
        <strain evidence="6">cv. Pinot noir / PN40024</strain>
        <tissue evidence="5">Leaf</tissue>
    </source>
</reference>
<feature type="domain" description="Leucine-rich repeat-containing N-terminal plant-type" evidence="4">
    <location>
        <begin position="51"/>
        <end position="89"/>
    </location>
</feature>
<sequence>MVDGCKLQMLEPTLIIFILKMKKLLHLSLFILHFQIILHSSMSGVEALDANPNKQALLSFKSTVSDPQNALSGWNFTSSHCTWFGVTCTRNRTTVQSLHLPGLGLSGIIPPHLFNLTSLQVLDLIVIISERSI</sequence>
<dbReference type="PANTHER" id="PTHR48060">
    <property type="entry name" value="DNA DAMAGE-REPAIR/TOLERATION PROTEIN DRT100"/>
    <property type="match status" value="1"/>
</dbReference>
<organism evidence="5 6">
    <name type="scientific">Vitis vinifera</name>
    <name type="common">Grape</name>
    <dbReference type="NCBI Taxonomy" id="29760"/>
    <lineage>
        <taxon>Eukaryota</taxon>
        <taxon>Viridiplantae</taxon>
        <taxon>Streptophyta</taxon>
        <taxon>Embryophyta</taxon>
        <taxon>Tracheophyta</taxon>
        <taxon>Spermatophyta</taxon>
        <taxon>Magnoliopsida</taxon>
        <taxon>eudicotyledons</taxon>
        <taxon>Gunneridae</taxon>
        <taxon>Pentapetalae</taxon>
        <taxon>rosids</taxon>
        <taxon>Vitales</taxon>
        <taxon>Vitaceae</taxon>
        <taxon>Viteae</taxon>
        <taxon>Vitis</taxon>
    </lineage>
</organism>
<evidence type="ECO:0000259" key="4">
    <source>
        <dbReference type="Pfam" id="PF08263"/>
    </source>
</evidence>
<dbReference type="InterPro" id="IPR053211">
    <property type="entry name" value="DNA_repair-toleration"/>
</dbReference>